<keyword evidence="2" id="KW-1185">Reference proteome</keyword>
<protein>
    <submittedName>
        <fullName evidence="1">Uncharacterized protein</fullName>
    </submittedName>
</protein>
<dbReference type="Proteomes" id="UP000598032">
    <property type="component" value="Unassembled WGS sequence"/>
</dbReference>
<evidence type="ECO:0000313" key="1">
    <source>
        <dbReference type="EMBL" id="CAD6540591.1"/>
    </source>
</evidence>
<reference evidence="1 2" key="1">
    <citation type="submission" date="2020-10" db="EMBL/GenBank/DDBJ databases">
        <authorList>
            <person name="Peeters C."/>
        </authorList>
    </citation>
    <scope>NUCLEOTIDE SEQUENCE [LARGE SCALE GENOMIC DNA]</scope>
    <source>
        <strain evidence="1 2">LMG 28140</strain>
    </source>
</reference>
<dbReference type="RefSeq" id="WP_201643546.1">
    <property type="nucleotide sequence ID" value="NZ_CAJHCP010000007.1"/>
</dbReference>
<gene>
    <name evidence="1" type="ORF">LMG28140_03527</name>
</gene>
<comment type="caution">
    <text evidence="1">The sequence shown here is derived from an EMBL/GenBank/DDBJ whole genome shotgun (WGS) entry which is preliminary data.</text>
</comment>
<proteinExistence type="predicted"/>
<dbReference type="EMBL" id="CAJHCP010000007">
    <property type="protein sequence ID" value="CAD6540591.1"/>
    <property type="molecule type" value="Genomic_DNA"/>
</dbReference>
<name>A0ABN7HY67_9BURK</name>
<organism evidence="1 2">
    <name type="scientific">Paraburkholderia metrosideri</name>
    <dbReference type="NCBI Taxonomy" id="580937"/>
    <lineage>
        <taxon>Bacteria</taxon>
        <taxon>Pseudomonadati</taxon>
        <taxon>Pseudomonadota</taxon>
        <taxon>Betaproteobacteria</taxon>
        <taxon>Burkholderiales</taxon>
        <taxon>Burkholderiaceae</taxon>
        <taxon>Paraburkholderia</taxon>
    </lineage>
</organism>
<sequence>MNDAERNTTNMLVVLSGDEIVTMKCADYRGNRGGLFATIEVGQWNKKWRWYSREAGKTMLGTPEPEN</sequence>
<accession>A0ABN7HY67</accession>
<evidence type="ECO:0000313" key="2">
    <source>
        <dbReference type="Proteomes" id="UP000598032"/>
    </source>
</evidence>